<evidence type="ECO:0000256" key="1">
    <source>
        <dbReference type="ARBA" id="ARBA00022737"/>
    </source>
</evidence>
<dbReference type="GO" id="GO:0051879">
    <property type="term" value="F:Hsp90 protein binding"/>
    <property type="evidence" value="ECO:0007669"/>
    <property type="project" value="TreeGrafter"/>
</dbReference>
<feature type="region of interest" description="Disordered" evidence="3">
    <location>
        <begin position="1"/>
        <end position="44"/>
    </location>
</feature>
<dbReference type="EMBL" id="PUHQ01000119">
    <property type="protein sequence ID" value="KAG0655474.1"/>
    <property type="molecule type" value="Genomic_DNA"/>
</dbReference>
<name>A0A9P6VUN2_RHOMI</name>
<proteinExistence type="predicted"/>
<evidence type="ECO:0008006" key="6">
    <source>
        <dbReference type="Google" id="ProtNLM"/>
    </source>
</evidence>
<evidence type="ECO:0000256" key="3">
    <source>
        <dbReference type="SAM" id="MobiDB-lite"/>
    </source>
</evidence>
<organism evidence="4 5">
    <name type="scientific">Rhodotorula mucilaginosa</name>
    <name type="common">Yeast</name>
    <name type="synonym">Rhodotorula rubra</name>
    <dbReference type="NCBI Taxonomy" id="5537"/>
    <lineage>
        <taxon>Eukaryota</taxon>
        <taxon>Fungi</taxon>
        <taxon>Dikarya</taxon>
        <taxon>Basidiomycota</taxon>
        <taxon>Pucciniomycotina</taxon>
        <taxon>Microbotryomycetes</taxon>
        <taxon>Sporidiobolales</taxon>
        <taxon>Sporidiobolaceae</taxon>
        <taxon>Rhodotorula</taxon>
    </lineage>
</organism>
<evidence type="ECO:0000313" key="4">
    <source>
        <dbReference type="EMBL" id="KAG0655474.1"/>
    </source>
</evidence>
<keyword evidence="5" id="KW-1185">Reference proteome</keyword>
<evidence type="ECO:0000256" key="2">
    <source>
        <dbReference type="ARBA" id="ARBA00022803"/>
    </source>
</evidence>
<dbReference type="AlphaFoldDB" id="A0A9P6VUN2"/>
<gene>
    <name evidence="4" type="ORF">C6P46_000871</name>
</gene>
<feature type="compositionally biased region" description="Low complexity" evidence="3">
    <location>
        <begin position="32"/>
        <end position="44"/>
    </location>
</feature>
<dbReference type="InterPro" id="IPR011990">
    <property type="entry name" value="TPR-like_helical_dom_sf"/>
</dbReference>
<reference evidence="4 5" key="1">
    <citation type="submission" date="2020-11" db="EMBL/GenBank/DDBJ databases">
        <title>Kefir isolates.</title>
        <authorList>
            <person name="Marcisauskas S."/>
            <person name="Kim Y."/>
            <person name="Blasche S."/>
        </authorList>
    </citation>
    <scope>NUCLEOTIDE SEQUENCE [LARGE SCALE GENOMIC DNA]</scope>
    <source>
        <strain evidence="4 5">KR</strain>
    </source>
</reference>
<protein>
    <recommendedName>
        <fullName evidence="6">TPR-like protein</fullName>
    </recommendedName>
</protein>
<dbReference type="PANTHER" id="PTHR22904">
    <property type="entry name" value="TPR REPEAT CONTAINING PROTEIN"/>
    <property type="match status" value="1"/>
</dbReference>
<dbReference type="Proteomes" id="UP000777482">
    <property type="component" value="Unassembled WGS sequence"/>
</dbReference>
<dbReference type="InterPro" id="IPR019734">
    <property type="entry name" value="TPR_rpt"/>
</dbReference>
<accession>A0A9P6VUN2</accession>
<keyword evidence="1" id="KW-0677">Repeat</keyword>
<dbReference type="PANTHER" id="PTHR22904:SF523">
    <property type="entry name" value="STRESS-INDUCED-PHOSPHOPROTEIN 1"/>
    <property type="match status" value="1"/>
</dbReference>
<evidence type="ECO:0000313" key="5">
    <source>
        <dbReference type="Proteomes" id="UP000777482"/>
    </source>
</evidence>
<sequence length="266" mass="29099">MQTPAQHQHQHPHPHPHQPMAGPSGGPPPVPDSELTLLPLSLDPTPLSPTPVKFTVGETLPSGFASADLDQVNELARILLTASNPNVVFPPPPQPVVNERSKKIASAKEAGNVAFKKGQWQDAIKLYTMSADIAASRPVFEANVYARDELALALANRSAAYTSAGEYVNALVDAEAVIQLKRPWIKGHFRKGKALVAMSRFEEAREAFLLGLQFDPTAEVMILLPACFFYTRPAHNFALPPQELQNAVNEVEEQIRHRTRQSVSEA</sequence>
<keyword evidence="2" id="KW-0802">TPR repeat</keyword>
<comment type="caution">
    <text evidence="4">The sequence shown here is derived from an EMBL/GenBank/DDBJ whole genome shotgun (WGS) entry which is preliminary data.</text>
</comment>
<dbReference type="SUPFAM" id="SSF48452">
    <property type="entry name" value="TPR-like"/>
    <property type="match status" value="1"/>
</dbReference>
<dbReference type="SMART" id="SM00028">
    <property type="entry name" value="TPR"/>
    <property type="match status" value="3"/>
</dbReference>
<dbReference type="OrthoDB" id="433738at2759"/>
<dbReference type="Gene3D" id="1.25.40.10">
    <property type="entry name" value="Tetratricopeptide repeat domain"/>
    <property type="match status" value="1"/>
</dbReference>